<dbReference type="PROSITE" id="PS51939">
    <property type="entry name" value="XRRM"/>
    <property type="match status" value="1"/>
</dbReference>
<dbReference type="SUPFAM" id="SSF54928">
    <property type="entry name" value="RNA-binding domain, RBD"/>
    <property type="match status" value="2"/>
</dbReference>
<evidence type="ECO:0000259" key="7">
    <source>
        <dbReference type="PROSITE" id="PS51939"/>
    </source>
</evidence>
<evidence type="ECO:0000259" key="5">
    <source>
        <dbReference type="PROSITE" id="PS50102"/>
    </source>
</evidence>
<dbReference type="Pfam" id="PF08777">
    <property type="entry name" value="RRM_3"/>
    <property type="match status" value="1"/>
</dbReference>
<dbReference type="InterPro" id="IPR014886">
    <property type="entry name" value="La_xRRM"/>
</dbReference>
<dbReference type="Pfam" id="PF05383">
    <property type="entry name" value="La"/>
    <property type="match status" value="1"/>
</dbReference>
<keyword evidence="9" id="KW-1185">Reference proteome</keyword>
<keyword evidence="2 3" id="KW-0694">RNA-binding</keyword>
<dbReference type="InterPro" id="IPR035979">
    <property type="entry name" value="RBD_domain_sf"/>
</dbReference>
<name>A0A9J6C4M0_POLVA</name>
<dbReference type="AlphaFoldDB" id="A0A9J6C4M0"/>
<dbReference type="InterPro" id="IPR036390">
    <property type="entry name" value="WH_DNA-bd_sf"/>
</dbReference>
<dbReference type="GO" id="GO:1990904">
    <property type="term" value="C:ribonucleoprotein complex"/>
    <property type="evidence" value="ECO:0007669"/>
    <property type="project" value="UniProtKB-UniRule"/>
</dbReference>
<feature type="compositionally biased region" description="Basic and acidic residues" evidence="4">
    <location>
        <begin position="251"/>
        <end position="277"/>
    </location>
</feature>
<dbReference type="SMART" id="SM00360">
    <property type="entry name" value="RRM"/>
    <property type="match status" value="1"/>
</dbReference>
<dbReference type="InterPro" id="IPR000504">
    <property type="entry name" value="RRM_dom"/>
</dbReference>
<evidence type="ECO:0000313" key="9">
    <source>
        <dbReference type="Proteomes" id="UP001107558"/>
    </source>
</evidence>
<evidence type="ECO:0000256" key="1">
    <source>
        <dbReference type="ARBA" id="ARBA00022737"/>
    </source>
</evidence>
<evidence type="ECO:0000259" key="6">
    <source>
        <dbReference type="PROSITE" id="PS50961"/>
    </source>
</evidence>
<dbReference type="EMBL" id="JADBJN010000002">
    <property type="protein sequence ID" value="KAG5676792.1"/>
    <property type="molecule type" value="Genomic_DNA"/>
</dbReference>
<proteinExistence type="predicted"/>
<dbReference type="Gene3D" id="1.10.10.10">
    <property type="entry name" value="Winged helix-like DNA-binding domain superfamily/Winged helix DNA-binding domain"/>
    <property type="match status" value="1"/>
</dbReference>
<evidence type="ECO:0000256" key="3">
    <source>
        <dbReference type="PROSITE-ProRule" id="PRU00332"/>
    </source>
</evidence>
<evidence type="ECO:0008006" key="10">
    <source>
        <dbReference type="Google" id="ProtNLM"/>
    </source>
</evidence>
<dbReference type="Pfam" id="PF00076">
    <property type="entry name" value="RRM_1"/>
    <property type="match status" value="1"/>
</dbReference>
<dbReference type="GO" id="GO:0003723">
    <property type="term" value="F:RNA binding"/>
    <property type="evidence" value="ECO:0007669"/>
    <property type="project" value="UniProtKB-UniRule"/>
</dbReference>
<feature type="domain" description="RRM" evidence="5">
    <location>
        <begin position="133"/>
        <end position="208"/>
    </location>
</feature>
<dbReference type="OrthoDB" id="439993at2759"/>
<accession>A0A9J6C4M0</accession>
<protein>
    <recommendedName>
        <fullName evidence="10">La-related protein 7</fullName>
    </recommendedName>
</protein>
<dbReference type="Gene3D" id="3.30.70.330">
    <property type="match status" value="2"/>
</dbReference>
<feature type="domain" description="HTH La-type RNA-binding" evidence="6">
    <location>
        <begin position="29"/>
        <end position="126"/>
    </location>
</feature>
<feature type="region of interest" description="Disordered" evidence="4">
    <location>
        <begin position="1"/>
        <end position="32"/>
    </location>
</feature>
<feature type="compositionally biased region" description="Basic and acidic residues" evidence="4">
    <location>
        <begin position="482"/>
        <end position="494"/>
    </location>
</feature>
<comment type="caution">
    <text evidence="8">The sequence shown here is derived from an EMBL/GenBank/DDBJ whole genome shotgun (WGS) entry which is preliminary data.</text>
</comment>
<feature type="domain" description="XRRM" evidence="7">
    <location>
        <begin position="393"/>
        <end position="504"/>
    </location>
</feature>
<dbReference type="SMART" id="SM00715">
    <property type="entry name" value="LA"/>
    <property type="match status" value="1"/>
</dbReference>
<dbReference type="PROSITE" id="PS50102">
    <property type="entry name" value="RRM"/>
    <property type="match status" value="1"/>
</dbReference>
<organism evidence="8 9">
    <name type="scientific">Polypedilum vanderplanki</name>
    <name type="common">Sleeping chironomid midge</name>
    <dbReference type="NCBI Taxonomy" id="319348"/>
    <lineage>
        <taxon>Eukaryota</taxon>
        <taxon>Metazoa</taxon>
        <taxon>Ecdysozoa</taxon>
        <taxon>Arthropoda</taxon>
        <taxon>Hexapoda</taxon>
        <taxon>Insecta</taxon>
        <taxon>Pterygota</taxon>
        <taxon>Neoptera</taxon>
        <taxon>Endopterygota</taxon>
        <taxon>Diptera</taxon>
        <taxon>Nematocera</taxon>
        <taxon>Chironomoidea</taxon>
        <taxon>Chironomidae</taxon>
        <taxon>Chironominae</taxon>
        <taxon>Polypedilum</taxon>
        <taxon>Polypedilum</taxon>
    </lineage>
</organism>
<evidence type="ECO:0000256" key="4">
    <source>
        <dbReference type="SAM" id="MobiDB-lite"/>
    </source>
</evidence>
<feature type="region of interest" description="Disordered" evidence="4">
    <location>
        <begin position="482"/>
        <end position="503"/>
    </location>
</feature>
<dbReference type="PANTHER" id="PTHR23236:SF119">
    <property type="entry name" value="NUCLEAR RNA-BINDING PROTEIN SART-3"/>
    <property type="match status" value="1"/>
</dbReference>
<evidence type="ECO:0000313" key="8">
    <source>
        <dbReference type="EMBL" id="KAG5676792.1"/>
    </source>
</evidence>
<dbReference type="PROSITE" id="PS50961">
    <property type="entry name" value="HTH_LA"/>
    <property type="match status" value="1"/>
</dbReference>
<dbReference type="SUPFAM" id="SSF46785">
    <property type="entry name" value="Winged helix' DNA-binding domain"/>
    <property type="match status" value="1"/>
</dbReference>
<evidence type="ECO:0000256" key="2">
    <source>
        <dbReference type="ARBA" id="ARBA00022884"/>
    </source>
</evidence>
<reference evidence="8" key="1">
    <citation type="submission" date="2021-03" db="EMBL/GenBank/DDBJ databases">
        <title>Chromosome level genome of the anhydrobiotic midge Polypedilum vanderplanki.</title>
        <authorList>
            <person name="Yoshida Y."/>
            <person name="Kikawada T."/>
            <person name="Gusev O."/>
        </authorList>
    </citation>
    <scope>NUCLEOTIDE SEQUENCE</scope>
    <source>
        <strain evidence="8">NIAS01</strain>
        <tissue evidence="8">Whole body or cell culture</tissue>
    </source>
</reference>
<dbReference type="InterPro" id="IPR006630">
    <property type="entry name" value="La_HTH"/>
</dbReference>
<feature type="compositionally biased region" description="Basic and acidic residues" evidence="4">
    <location>
        <begin position="1"/>
        <end position="24"/>
    </location>
</feature>
<keyword evidence="1" id="KW-0677">Repeat</keyword>
<feature type="region of interest" description="Disordered" evidence="4">
    <location>
        <begin position="223"/>
        <end position="284"/>
    </location>
</feature>
<dbReference type="InterPro" id="IPR036388">
    <property type="entry name" value="WH-like_DNA-bd_sf"/>
</dbReference>
<dbReference type="Proteomes" id="UP001107558">
    <property type="component" value="Chromosome 2"/>
</dbReference>
<dbReference type="InterPro" id="IPR012677">
    <property type="entry name" value="Nucleotide-bd_a/b_plait_sf"/>
</dbReference>
<sequence>MEKEYLDKKADDQEKVKEEERETNNFRPSRNKKQMYIKLKNQMEFYFSPSNIARDKFVGKMLQEDPKIPIRIFLTFNKIKDILNSYLITEDKQLQEIVKSLSSSEILQVTDDNTKVSLKKEIPKKTQQEIDELTIYVEHIPLSSTHDSIKNIFSKYGKINYISLPRYKKSGQIKQFCFIEFDDQASVQNVLQTFKKLDGLLLHQNTKPENLLSIITFDSEKETNKSEVTTNNLHESEDEGNHSPPTKKLKLALEVKNEEVKEENQKNTSMEDEKSIEDNVDDEVNTEVVRKKKLRKHKRNHSKKNSIDERMMVMKVMKKTEWKKLRNAYLTLERQKAKEIKKILRESYNKRTESKNQPLQTSKAASPKISFYGSPDHFNDQTESFESHQTLNNFTPGCIVNIKFREPCVDCKEFKKELKQFSFVQYVDIPEGATQCFIRVDNSQSAHEIVNHYSSCEYETEILKDENEKNYWKKIFENREKKRRNKDSEKNKMDKSKRRRGREKLVIKIAKATKSNQIIRFNEFDE</sequence>
<dbReference type="PANTHER" id="PTHR23236">
    <property type="entry name" value="EUKARYOTIC TRANSLATION INITIATION FACTOR 4B/4H"/>
    <property type="match status" value="1"/>
</dbReference>
<gene>
    <name evidence="8" type="ORF">PVAND_006600</name>
</gene>
<dbReference type="CDD" id="cd07323">
    <property type="entry name" value="LAM"/>
    <property type="match status" value="1"/>
</dbReference>